<dbReference type="EMBL" id="CP018888">
    <property type="protein sequence ID" value="APT18038.1"/>
    <property type="molecule type" value="Genomic_DNA"/>
</dbReference>
<feature type="transmembrane region" description="Helical" evidence="1">
    <location>
        <begin position="31"/>
        <end position="52"/>
    </location>
</feature>
<reference evidence="2 3" key="1">
    <citation type="submission" date="2016-12" db="EMBL/GenBank/DDBJ databases">
        <title>The whole genome sequencing and assembly of Lactobacillus amylophilus DSM 20533T strain.</title>
        <authorList>
            <person name="Lee Y.-J."/>
            <person name="Yi H."/>
            <person name="Bahn Y.-S."/>
            <person name="Kim J.F."/>
            <person name="Lee D.-W."/>
        </authorList>
    </citation>
    <scope>NUCLEOTIDE SEQUENCE [LARGE SCALE GENOMIC DNA]</scope>
    <source>
        <strain evidence="2 3">DSM 20533</strain>
    </source>
</reference>
<keyword evidence="3" id="KW-1185">Reference proteome</keyword>
<keyword evidence="1" id="KW-0812">Transmembrane</keyword>
<accession>A0A1L6XAN6</accession>
<feature type="transmembrane region" description="Helical" evidence="1">
    <location>
        <begin position="7"/>
        <end position="25"/>
    </location>
</feature>
<organism evidence="2 3">
    <name type="scientific">Amylolactobacillus amylophilus DSM 20533 = JCM 1125</name>
    <dbReference type="NCBI Taxonomy" id="1423721"/>
    <lineage>
        <taxon>Bacteria</taxon>
        <taxon>Bacillati</taxon>
        <taxon>Bacillota</taxon>
        <taxon>Bacilli</taxon>
        <taxon>Lactobacillales</taxon>
        <taxon>Lactobacillaceae</taxon>
        <taxon>Amylolactobacillus</taxon>
    </lineage>
</organism>
<evidence type="ECO:0000256" key="1">
    <source>
        <dbReference type="SAM" id="Phobius"/>
    </source>
</evidence>
<sequence>MERKTRRTLLLLNGAFFVILLSPFLRGVALWLYYGLPVIGLVLAVIAGRIFFREHRADVRKVKEHDSDKIQ</sequence>
<name>A0A1L6XAN6_9LACO</name>
<dbReference type="KEGG" id="lah:LA20533_01355"/>
<proteinExistence type="predicted"/>
<keyword evidence="1" id="KW-1133">Transmembrane helix</keyword>
<protein>
    <submittedName>
        <fullName evidence="2">Uncharacterized protein</fullName>
    </submittedName>
</protein>
<dbReference type="AlphaFoldDB" id="A0A1L6XAN6"/>
<dbReference type="RefSeq" id="WP_054746466.1">
    <property type="nucleotide sequence ID" value="NZ_AYYS01000032.1"/>
</dbReference>
<evidence type="ECO:0000313" key="2">
    <source>
        <dbReference type="EMBL" id="APT18038.1"/>
    </source>
</evidence>
<gene>
    <name evidence="2" type="ORF">LA20533_01355</name>
</gene>
<keyword evidence="1" id="KW-0472">Membrane</keyword>
<evidence type="ECO:0000313" key="3">
    <source>
        <dbReference type="Proteomes" id="UP000185499"/>
    </source>
</evidence>
<dbReference type="Proteomes" id="UP000185499">
    <property type="component" value="Chromosome"/>
</dbReference>